<name>A0A0J8RBD6_COCIT</name>
<dbReference type="Proteomes" id="UP000054559">
    <property type="component" value="Unassembled WGS sequence"/>
</dbReference>
<gene>
    <name evidence="2" type="ORF">CISG_09567</name>
</gene>
<sequence length="163" mass="17914">MYTETGGDLNPRPGCEVETCVNTNKHAFGCERGLSVRPWTGSVDSPSFLQGPYFGRIWGGEERVVLVDNALTKLTSEVGEQQVTKQQQPESGASEDKQRKTQKARPIRARGIQGARARLVTLSYHHVTHVACPVRSGFAGDGEVGCSAGEGERWDERMRVRRG</sequence>
<evidence type="ECO:0000313" key="3">
    <source>
        <dbReference type="Proteomes" id="UP000054559"/>
    </source>
</evidence>
<reference evidence="3" key="1">
    <citation type="journal article" date="2010" name="Genome Res.">
        <title>Population genomic sequencing of Coccidioides fungi reveals recent hybridization and transposon control.</title>
        <authorList>
            <person name="Neafsey D.E."/>
            <person name="Barker B.M."/>
            <person name="Sharpton T.J."/>
            <person name="Stajich J.E."/>
            <person name="Park D.J."/>
            <person name="Whiston E."/>
            <person name="Hung C.-Y."/>
            <person name="McMahan C."/>
            <person name="White J."/>
            <person name="Sykes S."/>
            <person name="Heiman D."/>
            <person name="Young S."/>
            <person name="Zeng Q."/>
            <person name="Abouelleil A."/>
            <person name="Aftuck L."/>
            <person name="Bessette D."/>
            <person name="Brown A."/>
            <person name="FitzGerald M."/>
            <person name="Lui A."/>
            <person name="Macdonald J.P."/>
            <person name="Priest M."/>
            <person name="Orbach M.J."/>
            <person name="Galgiani J.N."/>
            <person name="Kirkland T.N."/>
            <person name="Cole G.T."/>
            <person name="Birren B.W."/>
            <person name="Henn M.R."/>
            <person name="Taylor J.W."/>
            <person name="Rounsley S.D."/>
        </authorList>
    </citation>
    <scope>NUCLEOTIDE SEQUENCE [LARGE SCALE GENOMIC DNA]</scope>
    <source>
        <strain evidence="3">RMSCC 3703</strain>
    </source>
</reference>
<feature type="region of interest" description="Disordered" evidence="1">
    <location>
        <begin position="78"/>
        <end position="110"/>
    </location>
</feature>
<evidence type="ECO:0000313" key="2">
    <source>
        <dbReference type="EMBL" id="KMU82131.1"/>
    </source>
</evidence>
<evidence type="ECO:0000256" key="1">
    <source>
        <dbReference type="SAM" id="MobiDB-lite"/>
    </source>
</evidence>
<proteinExistence type="predicted"/>
<dbReference type="EMBL" id="DS268216">
    <property type="protein sequence ID" value="KMU82131.1"/>
    <property type="molecule type" value="Genomic_DNA"/>
</dbReference>
<dbReference type="AlphaFoldDB" id="A0A0J8RBD6"/>
<feature type="compositionally biased region" description="Polar residues" evidence="1">
    <location>
        <begin position="78"/>
        <end position="91"/>
    </location>
</feature>
<accession>A0A0J8RBD6</accession>
<protein>
    <submittedName>
        <fullName evidence="2">Uncharacterized protein</fullName>
    </submittedName>
</protein>
<organism evidence="2 3">
    <name type="scientific">Coccidioides immitis RMSCC 3703</name>
    <dbReference type="NCBI Taxonomy" id="454286"/>
    <lineage>
        <taxon>Eukaryota</taxon>
        <taxon>Fungi</taxon>
        <taxon>Dikarya</taxon>
        <taxon>Ascomycota</taxon>
        <taxon>Pezizomycotina</taxon>
        <taxon>Eurotiomycetes</taxon>
        <taxon>Eurotiomycetidae</taxon>
        <taxon>Onygenales</taxon>
        <taxon>Onygenaceae</taxon>
        <taxon>Coccidioides</taxon>
    </lineage>
</organism>